<feature type="non-terminal residue" evidence="1">
    <location>
        <position position="1"/>
    </location>
</feature>
<accession>X1CSU9</accession>
<evidence type="ECO:0000313" key="1">
    <source>
        <dbReference type="EMBL" id="GAG96032.1"/>
    </source>
</evidence>
<dbReference type="EMBL" id="BART01022411">
    <property type="protein sequence ID" value="GAG96032.1"/>
    <property type="molecule type" value="Genomic_DNA"/>
</dbReference>
<reference evidence="1" key="1">
    <citation type="journal article" date="2014" name="Front. Microbiol.">
        <title>High frequency of phylogenetically diverse reductive dehalogenase-homologous genes in deep subseafloor sedimentary metagenomes.</title>
        <authorList>
            <person name="Kawai M."/>
            <person name="Futagami T."/>
            <person name="Toyoda A."/>
            <person name="Takaki Y."/>
            <person name="Nishi S."/>
            <person name="Hori S."/>
            <person name="Arai W."/>
            <person name="Tsubouchi T."/>
            <person name="Morono Y."/>
            <person name="Uchiyama I."/>
            <person name="Ito T."/>
            <person name="Fujiyama A."/>
            <person name="Inagaki F."/>
            <person name="Takami H."/>
        </authorList>
    </citation>
    <scope>NUCLEOTIDE SEQUENCE</scope>
    <source>
        <strain evidence="1">Expedition CK06-06</strain>
    </source>
</reference>
<protein>
    <submittedName>
        <fullName evidence="1">Uncharacterized protein</fullName>
    </submittedName>
</protein>
<proteinExistence type="predicted"/>
<gene>
    <name evidence="1" type="ORF">S01H4_41027</name>
</gene>
<name>X1CSU9_9ZZZZ</name>
<organism evidence="1">
    <name type="scientific">marine sediment metagenome</name>
    <dbReference type="NCBI Taxonomy" id="412755"/>
    <lineage>
        <taxon>unclassified sequences</taxon>
        <taxon>metagenomes</taxon>
        <taxon>ecological metagenomes</taxon>
    </lineage>
</organism>
<dbReference type="AlphaFoldDB" id="X1CSU9"/>
<sequence>PFDISVIEALVRGLPIVEYSNNQVTNEIKNLWEKILGM</sequence>
<comment type="caution">
    <text evidence="1">The sequence shown here is derived from an EMBL/GenBank/DDBJ whole genome shotgun (WGS) entry which is preliminary data.</text>
</comment>